<dbReference type="EMBL" id="AP022642">
    <property type="protein sequence ID" value="BCA28393.1"/>
    <property type="molecule type" value="Genomic_DNA"/>
</dbReference>
<sequence length="91" mass="9484">MEFDADSALRYAKAGDELIEEAHLAEAEDMKYMRKRLNRTQKQMVAIAGGSHNAFSRYEPGGGGTASGAVGAAGPQPQSDPAGGSDSRRGG</sequence>
<dbReference type="Pfam" id="PF15731">
    <property type="entry name" value="MqsA_antitoxin"/>
    <property type="match status" value="1"/>
</dbReference>
<protein>
    <submittedName>
        <fullName evidence="2">Uncharacterized protein</fullName>
    </submittedName>
</protein>
<dbReference type="Gene3D" id="1.10.260.40">
    <property type="entry name" value="lambda repressor-like DNA-binding domains"/>
    <property type="match status" value="1"/>
</dbReference>
<organism evidence="2 3">
    <name type="scientific">Metapseudomonas otitidis</name>
    <dbReference type="NCBI Taxonomy" id="319939"/>
    <lineage>
        <taxon>Bacteria</taxon>
        <taxon>Pseudomonadati</taxon>
        <taxon>Pseudomonadota</taxon>
        <taxon>Gammaproteobacteria</taxon>
        <taxon>Pseudomonadales</taxon>
        <taxon>Pseudomonadaceae</taxon>
        <taxon>Metapseudomonas</taxon>
    </lineage>
</organism>
<dbReference type="KEGG" id="poj:PtoMrB4_23700"/>
<proteinExistence type="predicted"/>
<dbReference type="InterPro" id="IPR010982">
    <property type="entry name" value="Lambda_DNA-bd_dom_sf"/>
</dbReference>
<dbReference type="AlphaFoldDB" id="A0A679GDF8"/>
<dbReference type="RefSeq" id="WP_172433382.1">
    <property type="nucleotide sequence ID" value="NZ_AP022642.1"/>
</dbReference>
<evidence type="ECO:0000313" key="2">
    <source>
        <dbReference type="EMBL" id="BCA28393.1"/>
    </source>
</evidence>
<evidence type="ECO:0000256" key="1">
    <source>
        <dbReference type="SAM" id="MobiDB-lite"/>
    </source>
</evidence>
<name>A0A679GDF8_9GAMM</name>
<dbReference type="GeneID" id="57397591"/>
<dbReference type="InterPro" id="IPR032758">
    <property type="entry name" value="MqsA/HigA-2"/>
</dbReference>
<feature type="region of interest" description="Disordered" evidence="1">
    <location>
        <begin position="53"/>
        <end position="91"/>
    </location>
</feature>
<accession>A0A679GDF8</accession>
<dbReference type="Proteomes" id="UP000501237">
    <property type="component" value="Chromosome"/>
</dbReference>
<reference evidence="2 3" key="1">
    <citation type="journal article" date="2020" name="Microbiol. Resour. Announc.">
        <title>Complete genome sequence of Pseudomonas otitidis strain MrB4, isolated from Lake Biwa in Japan.</title>
        <authorList>
            <person name="Miyazaki K."/>
            <person name="Hase E."/>
            <person name="Maruya T."/>
        </authorList>
    </citation>
    <scope>NUCLEOTIDE SEQUENCE [LARGE SCALE GENOMIC DNA]</scope>
    <source>
        <strain evidence="2 3">MrB4</strain>
    </source>
</reference>
<dbReference type="GO" id="GO:0003677">
    <property type="term" value="F:DNA binding"/>
    <property type="evidence" value="ECO:0007669"/>
    <property type="project" value="InterPro"/>
</dbReference>
<gene>
    <name evidence="2" type="ORF">PtoMrB4_23700</name>
</gene>
<evidence type="ECO:0000313" key="3">
    <source>
        <dbReference type="Proteomes" id="UP000501237"/>
    </source>
</evidence>